<comment type="caution">
    <text evidence="18">The sequence shown here is derived from an EMBL/GenBank/DDBJ whole genome shotgun (WGS) entry which is preliminary data.</text>
</comment>
<feature type="disulfide bond" evidence="15">
    <location>
        <begin position="721"/>
        <end position="728"/>
    </location>
</feature>
<feature type="region of interest" description="Disordered" evidence="16">
    <location>
        <begin position="460"/>
        <end position="499"/>
    </location>
</feature>
<keyword evidence="13" id="KW-0325">Glycoprotein</keyword>
<keyword evidence="10" id="KW-0677">Repeat</keyword>
<feature type="disulfide bond" evidence="15">
    <location>
        <begin position="117"/>
        <end position="124"/>
    </location>
</feature>
<evidence type="ECO:0000256" key="1">
    <source>
        <dbReference type="ARBA" id="ARBA00004613"/>
    </source>
</evidence>
<dbReference type="GO" id="GO:0005179">
    <property type="term" value="F:hormone activity"/>
    <property type="evidence" value="ECO:0007669"/>
    <property type="project" value="UniProtKB-KW"/>
</dbReference>
<keyword evidence="11" id="KW-0795">Thyroid hormone</keyword>
<sequence length="2248" mass="242756">MKLYDRNDCRRDDDQCPATLDGPDPDRPEFWTFVDDVTVDDVTVDDVTVSEYQLESEPESMPVQCSGRGHECWCVDAEGQEVAGTRTNSSAPHCASPCRLQSVLRCSLSGLFESVQCDSSRGQCWCVDQDGMELYGTRQSGSPLRCPGSCEVRSRRLLHASASHSPPQCAEDGSFLPVQCRFINMTDRTEVDLLHAFNRFPESFETFSSFRKLFPTVSSFCFCSDSRGRELDNTGVELLLSQVYDSAFSSLQSTRSVSQTNIYRVLQRRMLGVRLAVTGHFRCPSPCEEERRPAMEASSVFIPSCETRGSFTSRQCQQGGQCWCVDPTGRELPGTRQHGDSLVCGSGPVDCLSQRRLALSRLFSGPVDPPNRASSGTSPSSSLSLVRPLKDLLPVEADPISFLSHLVEVLHGLFPSVGGALQALARSSPRRLQENLFGGKFLKNAASFNFSARWDSEEPSAWTASPLRPPASRRTGSWSSSGSGQRGRPGSRLHPELHAQRRFPGGSVRRCRVLVRGSSGSGGRGVACGRPAASMSVPLREERATALKVRGNMAAGAEIHIPACSEDGDFLPLQCVGSRCFCVDGEGKRMLSGSAGGAITCVDRSTAKRPPSAGRCSEALAEVTAFRQEVKRIVTLSNSSHLPLGYGFLLAEGLRLTPEELQTSQSEEELQISDRLLSRSNAALRLAAFSTVQMFLPRQHRSYQLFTPQCDADGGWLHTQCYHSTGQCWCVDEDGQYIADSLTSRSLHLPRCLSLCQRSRAHTLLSGWMKGSDISTTSSPDNPQCEEVPARVSCGVSSAAPTAPSSRCSVMSLPVGVSQRTDRKWAGPGRLDRQDGRRHVTVGPLCPAPTVSHGALVCHPAAGGRQSCDLVCHRGYQNSLPVSSFLCDPESLRWDGAQPLGGACQMSRPLQSVSSSQLWASSSSSCSQISRLQTLLFNMMTSRGLCSAQLPASAHSVSLCDDSSVRLRCDDGGDSLKLTIRWTAHLSDLPTSDLPDLHDVGVFLNRSGLLDGVQGLLGNIRSELTSEPKLVSMETAVFGCSRGYRLSAVTGKAASFVHLGASPRRGRVLCPEGTYQDEEGRDFCDRCPRGSSPAGASSVNQCVTECQRRGLRCSERGDFLSAQPDLLSGRWRCVDSEGVELDWTDSDRPLTDDECSVLSRFQAVPGSDLIVGAEDAEVLQTMTSDLTTCVHGNRRQQTFKLESPRLESTKGFLGNPQAELFDWLSCSLRVRGGASGQLVIRKKGAESPSGLRMMKALSGSLLCGWLRAPSVLMCGDQDWDMIGQGAANRICGAGLTYNEQQKNFLFDFGGQTFAITDSALPPDSKNKKDYQASIVSFQRVYLNTDAESAAGGSTSSSCPAAEPAPPEDVSVRLKFKPLSEGDVVVDTNRKLPSLSFWLNKNNYDSQQALLWCLSRCDAEPLCSVADLRDADSAGFFSCSLLPDSRVCGAYDKPLRRACRPLLDTRPNNTYSKKVDLSGPVKSFYERVSFQKMVSYSVRNRVSVAGNTLLSEGFMECERRCDEDPCCRGIGFVRDTASTGGSGVVCLSLISLGVQTCGEDTTTWRTQDCRPSAVKTTPDPFGWYQKPVSRSLDGASLISFLVDPSVSTYDVIHVSRDIATDRGETRDWCLHACQEAESCVAVTISEVESATRCVLYPDTTACGLSSAPSSSSHTSSCRLVIREPAPQVYLRTARLPLVTAVSIPGHGTLHGVGVETALGSDRKTVVQFLGVPYARPPIGSLRFEAAQPADWTGTWDATKPRPSCVQPGDVDSSASNEDCLYLNVFTPAAQRGRVPVLVYFFNPSANQNPGLLDGSALAAVGNIVVVTASYRTAALGFLSTGVSGSSGLHGNYGLSDQEAVLRWVHAHISLVGGDSGRVTVGAERGGADITSLHLLSSSSSSRLLFQRMMLMGGSVFSPSLVQTPPTSRRQAIALAKELGCVTSDLDDGKLAACLRAAPVGALNAAQTKLLAVTGPFQSWSPLRPSVSQPSLRRVDLLLGTSEHDGLLGRARRIKDFEALQGRADGKTAFYEALSRSLGGATGSDVLKEAAAWFYSLDHSPSAAGYNLFSRALNNATRDLFIICPALQMASHWANSKANIFLYHQPAASAHDRAEPSVPLDLQFVFGTPYHPMSSQRFTSSDRRLSLAMMTYVSSFARTGNPNPSRVWAESILPRWQQVLSSEAPPTYLELSPALQNRQGLSQSACSFWSQLGPKLTGQTGDLGAEPALTAELPVASPSNQSQTEKDAYS</sequence>
<comment type="caution">
    <text evidence="15">Lacks conserved residue(s) required for the propagation of feature annotation.</text>
</comment>
<evidence type="ECO:0000256" key="8">
    <source>
        <dbReference type="ARBA" id="ARBA00022702"/>
    </source>
</evidence>
<feature type="domain" description="Thyroglobulin type-1" evidence="17">
    <location>
        <begin position="284"/>
        <end position="351"/>
    </location>
</feature>
<dbReference type="PROSITE" id="PS00941">
    <property type="entry name" value="CARBOXYLESTERASE_B_2"/>
    <property type="match status" value="1"/>
</dbReference>
<dbReference type="InterPro" id="IPR019819">
    <property type="entry name" value="Carboxylesterase_B_CS"/>
</dbReference>
<dbReference type="SMART" id="SM01411">
    <property type="entry name" value="Ephrin_rec_like"/>
    <property type="match status" value="1"/>
</dbReference>
<evidence type="ECO:0000256" key="13">
    <source>
        <dbReference type="ARBA" id="ARBA00023180"/>
    </source>
</evidence>
<dbReference type="Pfam" id="PF00086">
    <property type="entry name" value="Thyroglobulin_1"/>
    <property type="match status" value="5"/>
</dbReference>
<evidence type="ECO:0000256" key="3">
    <source>
        <dbReference type="ARBA" id="ARBA00017326"/>
    </source>
</evidence>
<dbReference type="InterPro" id="IPR036857">
    <property type="entry name" value="Thyroglobulin_1_sf"/>
</dbReference>
<evidence type="ECO:0000256" key="2">
    <source>
        <dbReference type="ARBA" id="ARBA00005964"/>
    </source>
</evidence>
<dbReference type="InterPro" id="IPR002018">
    <property type="entry name" value="CarbesteraseB"/>
</dbReference>
<dbReference type="InterPro" id="IPR029058">
    <property type="entry name" value="AB_hydrolase_fold"/>
</dbReference>
<keyword evidence="5" id="KW-0893">Thyroid hormones biosynthesis</keyword>
<dbReference type="PANTHER" id="PTHR14093:SF19">
    <property type="entry name" value="THYROGLOBULIN"/>
    <property type="match status" value="1"/>
</dbReference>
<feature type="domain" description="Thyroglobulin type-1" evidence="17">
    <location>
        <begin position="95"/>
        <end position="146"/>
    </location>
</feature>
<proteinExistence type="inferred from homology"/>
<dbReference type="PANTHER" id="PTHR14093">
    <property type="entry name" value="HLA CLASS II GAMMA CHAIN"/>
    <property type="match status" value="1"/>
</dbReference>
<keyword evidence="4" id="KW-0964">Secreted</keyword>
<feature type="domain" description="Thyroglobulin type-1" evidence="17">
    <location>
        <begin position="525"/>
        <end position="601"/>
    </location>
</feature>
<evidence type="ECO:0000313" key="19">
    <source>
        <dbReference type="Proteomes" id="UP000424527"/>
    </source>
</evidence>
<feature type="disulfide bond" evidence="15">
    <location>
        <begin position="65"/>
        <end position="72"/>
    </location>
</feature>
<dbReference type="SMART" id="SM00211">
    <property type="entry name" value="TY"/>
    <property type="match status" value="6"/>
</dbReference>
<dbReference type="Gene3D" id="4.10.800.10">
    <property type="entry name" value="Thyroglobulin type-1"/>
    <property type="match status" value="6"/>
</dbReference>
<dbReference type="CDD" id="cd00191">
    <property type="entry name" value="TY"/>
    <property type="match status" value="5"/>
</dbReference>
<gene>
    <name evidence="18" type="ORF">D5F01_LYC13254</name>
</gene>
<keyword evidence="12 15" id="KW-1015">Disulfide bond</keyword>
<feature type="domain" description="Thyroglobulin type-1" evidence="17">
    <location>
        <begin position="147"/>
        <end position="243"/>
    </location>
</feature>
<keyword evidence="6" id="KW-0765">Sulfation</keyword>
<keyword evidence="19" id="KW-1185">Reference proteome</keyword>
<organism evidence="18 19">
    <name type="scientific">Larimichthys crocea</name>
    <name type="common">Large yellow croaker</name>
    <name type="synonym">Pseudosciaena crocea</name>
    <dbReference type="NCBI Taxonomy" id="215358"/>
    <lineage>
        <taxon>Eukaryota</taxon>
        <taxon>Metazoa</taxon>
        <taxon>Chordata</taxon>
        <taxon>Craniata</taxon>
        <taxon>Vertebrata</taxon>
        <taxon>Euteleostomi</taxon>
        <taxon>Actinopterygii</taxon>
        <taxon>Neopterygii</taxon>
        <taxon>Teleostei</taxon>
        <taxon>Neoteleostei</taxon>
        <taxon>Acanthomorphata</taxon>
        <taxon>Eupercaria</taxon>
        <taxon>Sciaenidae</taxon>
        <taxon>Larimichthys</taxon>
    </lineage>
</organism>
<evidence type="ECO:0000256" key="12">
    <source>
        <dbReference type="ARBA" id="ARBA00023157"/>
    </source>
</evidence>
<evidence type="ECO:0000256" key="6">
    <source>
        <dbReference type="ARBA" id="ARBA00022641"/>
    </source>
</evidence>
<reference evidence="18 19" key="1">
    <citation type="submission" date="2019-07" db="EMBL/GenBank/DDBJ databases">
        <title>Chromosome genome assembly for large yellow croaker.</title>
        <authorList>
            <person name="Xiao S."/>
        </authorList>
    </citation>
    <scope>NUCLEOTIDE SEQUENCE [LARGE SCALE GENOMIC DNA]</scope>
    <source>
        <strain evidence="18">JMULYC20181020</strain>
        <tissue evidence="18">Muscle</tissue>
    </source>
</reference>
<evidence type="ECO:0000256" key="15">
    <source>
        <dbReference type="PROSITE-ProRule" id="PRU00500"/>
    </source>
</evidence>
<evidence type="ECO:0000313" key="18">
    <source>
        <dbReference type="EMBL" id="KAE8289365.1"/>
    </source>
</evidence>
<evidence type="ECO:0000256" key="14">
    <source>
        <dbReference type="ARBA" id="ARBA00046595"/>
    </source>
</evidence>
<dbReference type="InterPro" id="IPR011641">
    <property type="entry name" value="Tyr-kin_ephrin_A/B_rcpt-like"/>
</dbReference>
<evidence type="ECO:0000256" key="4">
    <source>
        <dbReference type="ARBA" id="ARBA00022525"/>
    </source>
</evidence>
<feature type="region of interest" description="Disordered" evidence="16">
    <location>
        <begin position="2215"/>
        <end position="2248"/>
    </location>
</feature>
<protein>
    <recommendedName>
        <fullName evidence="3">Thyroglobulin</fullName>
    </recommendedName>
</protein>
<comment type="similarity">
    <text evidence="2">Belongs to the type-B carboxylesterase/lipase family.</text>
</comment>
<evidence type="ECO:0000256" key="9">
    <source>
        <dbReference type="ARBA" id="ARBA00022729"/>
    </source>
</evidence>
<comment type="subcellular location">
    <subcellularLocation>
        <location evidence="1">Secreted</location>
    </subcellularLocation>
</comment>
<feature type="compositionally biased region" description="Low complexity" evidence="16">
    <location>
        <begin position="472"/>
        <end position="492"/>
    </location>
</feature>
<keyword evidence="9" id="KW-0732">Signal</keyword>
<evidence type="ECO:0000256" key="7">
    <source>
        <dbReference type="ARBA" id="ARBA00022653"/>
    </source>
</evidence>
<dbReference type="InterPro" id="IPR052001">
    <property type="entry name" value="MHC-II_Gamma/Thyroglobulin"/>
</dbReference>
<dbReference type="PROSITE" id="PS51162">
    <property type="entry name" value="THYROGLOBULIN_1_2"/>
    <property type="match status" value="6"/>
</dbReference>
<dbReference type="Pfam" id="PF07699">
    <property type="entry name" value="Ephrin_rec_like"/>
    <property type="match status" value="1"/>
</dbReference>
<evidence type="ECO:0000256" key="11">
    <source>
        <dbReference type="ARBA" id="ARBA00022920"/>
    </source>
</evidence>
<feature type="disulfide bond" evidence="15">
    <location>
        <begin position="150"/>
        <end position="169"/>
    </location>
</feature>
<keyword evidence="8" id="KW-0372">Hormone</keyword>
<dbReference type="PROSITE" id="PS00484">
    <property type="entry name" value="THYROGLOBULIN_1_1"/>
    <property type="match status" value="2"/>
</dbReference>
<evidence type="ECO:0000256" key="10">
    <source>
        <dbReference type="ARBA" id="ARBA00022737"/>
    </source>
</evidence>
<dbReference type="GO" id="GO:0005615">
    <property type="term" value="C:extracellular space"/>
    <property type="evidence" value="ECO:0007669"/>
    <property type="project" value="TreeGrafter"/>
</dbReference>
<comment type="subunit">
    <text evidence="14">Monomer. Homodimer (via ChEL region); occurs in the endoplasmic reticulum and is required for export to the Golgi apparatus. Homooligomer; disulfide-linked; stored in this form in the thyroid follicle lumen.</text>
</comment>
<dbReference type="GO" id="GO:0042446">
    <property type="term" value="P:hormone biosynthetic process"/>
    <property type="evidence" value="ECO:0007669"/>
    <property type="project" value="UniProtKB-KW"/>
</dbReference>
<evidence type="ECO:0000259" key="17">
    <source>
        <dbReference type="PROSITE" id="PS51162"/>
    </source>
</evidence>
<dbReference type="SUPFAM" id="SSF57610">
    <property type="entry name" value="Thyroglobulin type-1 domain"/>
    <property type="match status" value="6"/>
</dbReference>
<dbReference type="InterPro" id="IPR000716">
    <property type="entry name" value="Thyroglobulin_1"/>
</dbReference>
<feature type="domain" description="Thyroglobulin type-1" evidence="17">
    <location>
        <begin position="672"/>
        <end position="752"/>
    </location>
</feature>
<accession>A0A6G0ICZ5</accession>
<dbReference type="Gene3D" id="3.40.50.1820">
    <property type="entry name" value="alpha/beta hydrolase"/>
    <property type="match status" value="1"/>
</dbReference>
<evidence type="ECO:0000256" key="5">
    <source>
        <dbReference type="ARBA" id="ARBA00022534"/>
    </source>
</evidence>
<dbReference type="SUPFAM" id="SSF53474">
    <property type="entry name" value="alpha/beta-Hydrolases"/>
    <property type="match status" value="1"/>
</dbReference>
<feature type="domain" description="Thyroglobulin type-1" evidence="17">
    <location>
        <begin position="6"/>
        <end position="94"/>
    </location>
</feature>
<name>A0A6G0ICZ5_LARCR</name>
<evidence type="ECO:0000256" key="16">
    <source>
        <dbReference type="SAM" id="MobiDB-lite"/>
    </source>
</evidence>
<feature type="disulfide bond" evidence="15">
    <location>
        <begin position="74"/>
        <end position="94"/>
    </location>
</feature>
<dbReference type="Pfam" id="PF00135">
    <property type="entry name" value="COesterase"/>
    <property type="match status" value="1"/>
</dbReference>
<dbReference type="Proteomes" id="UP000424527">
    <property type="component" value="Unassembled WGS sequence"/>
</dbReference>
<keyword evidence="7" id="KW-0405">Iodination</keyword>
<dbReference type="GO" id="GO:0006590">
    <property type="term" value="P:thyroid hormone generation"/>
    <property type="evidence" value="ECO:0007669"/>
    <property type="project" value="TreeGrafter"/>
</dbReference>
<feature type="disulfide bond" evidence="15">
    <location>
        <begin position="126"/>
        <end position="146"/>
    </location>
</feature>
<dbReference type="EMBL" id="REGW02000012">
    <property type="protein sequence ID" value="KAE8289365.1"/>
    <property type="molecule type" value="Genomic_DNA"/>
</dbReference>